<name>A0A0C3IE20_PISTI</name>
<gene>
    <name evidence="1" type="ORF">M404DRAFT_1007564</name>
</gene>
<dbReference type="Proteomes" id="UP000054217">
    <property type="component" value="Unassembled WGS sequence"/>
</dbReference>
<accession>A0A0C3IE20</accession>
<sequence>DAPTIVDWNTPIAGIVTLLRMGTDGQRDRDASVEFTLSSRAKLRSGLKWMLSIRS</sequence>
<proteinExistence type="predicted"/>
<dbReference type="EMBL" id="KN832070">
    <property type="protein sequence ID" value="KIN95297.1"/>
    <property type="molecule type" value="Genomic_DNA"/>
</dbReference>
<feature type="non-terminal residue" evidence="1">
    <location>
        <position position="1"/>
    </location>
</feature>
<dbReference type="InParanoid" id="A0A0C3IE20"/>
<protein>
    <submittedName>
        <fullName evidence="1">Uncharacterized protein</fullName>
    </submittedName>
</protein>
<evidence type="ECO:0000313" key="1">
    <source>
        <dbReference type="EMBL" id="KIN95297.1"/>
    </source>
</evidence>
<reference evidence="1 2" key="1">
    <citation type="submission" date="2014-04" db="EMBL/GenBank/DDBJ databases">
        <authorList>
            <consortium name="DOE Joint Genome Institute"/>
            <person name="Kuo A."/>
            <person name="Kohler A."/>
            <person name="Costa M.D."/>
            <person name="Nagy L.G."/>
            <person name="Floudas D."/>
            <person name="Copeland A."/>
            <person name="Barry K.W."/>
            <person name="Cichocki N."/>
            <person name="Veneault-Fourrey C."/>
            <person name="LaButti K."/>
            <person name="Lindquist E.A."/>
            <person name="Lipzen A."/>
            <person name="Lundell T."/>
            <person name="Morin E."/>
            <person name="Murat C."/>
            <person name="Sun H."/>
            <person name="Tunlid A."/>
            <person name="Henrissat B."/>
            <person name="Grigoriev I.V."/>
            <person name="Hibbett D.S."/>
            <person name="Martin F."/>
            <person name="Nordberg H.P."/>
            <person name="Cantor M.N."/>
            <person name="Hua S.X."/>
        </authorList>
    </citation>
    <scope>NUCLEOTIDE SEQUENCE [LARGE SCALE GENOMIC DNA]</scope>
    <source>
        <strain evidence="1 2">Marx 270</strain>
    </source>
</reference>
<keyword evidence="2" id="KW-1185">Reference proteome</keyword>
<dbReference type="HOGENOM" id="CLU_3038068_0_0_1"/>
<dbReference type="AlphaFoldDB" id="A0A0C3IE20"/>
<reference evidence="2" key="2">
    <citation type="submission" date="2015-01" db="EMBL/GenBank/DDBJ databases">
        <title>Evolutionary Origins and Diversification of the Mycorrhizal Mutualists.</title>
        <authorList>
            <consortium name="DOE Joint Genome Institute"/>
            <consortium name="Mycorrhizal Genomics Consortium"/>
            <person name="Kohler A."/>
            <person name="Kuo A."/>
            <person name="Nagy L.G."/>
            <person name="Floudas D."/>
            <person name="Copeland A."/>
            <person name="Barry K.W."/>
            <person name="Cichocki N."/>
            <person name="Veneault-Fourrey C."/>
            <person name="LaButti K."/>
            <person name="Lindquist E.A."/>
            <person name="Lipzen A."/>
            <person name="Lundell T."/>
            <person name="Morin E."/>
            <person name="Murat C."/>
            <person name="Riley R."/>
            <person name="Ohm R."/>
            <person name="Sun H."/>
            <person name="Tunlid A."/>
            <person name="Henrissat B."/>
            <person name="Grigoriev I.V."/>
            <person name="Hibbett D.S."/>
            <person name="Martin F."/>
        </authorList>
    </citation>
    <scope>NUCLEOTIDE SEQUENCE [LARGE SCALE GENOMIC DNA]</scope>
    <source>
        <strain evidence="2">Marx 270</strain>
    </source>
</reference>
<evidence type="ECO:0000313" key="2">
    <source>
        <dbReference type="Proteomes" id="UP000054217"/>
    </source>
</evidence>
<organism evidence="1 2">
    <name type="scientific">Pisolithus tinctorius Marx 270</name>
    <dbReference type="NCBI Taxonomy" id="870435"/>
    <lineage>
        <taxon>Eukaryota</taxon>
        <taxon>Fungi</taxon>
        <taxon>Dikarya</taxon>
        <taxon>Basidiomycota</taxon>
        <taxon>Agaricomycotina</taxon>
        <taxon>Agaricomycetes</taxon>
        <taxon>Agaricomycetidae</taxon>
        <taxon>Boletales</taxon>
        <taxon>Sclerodermatineae</taxon>
        <taxon>Pisolithaceae</taxon>
        <taxon>Pisolithus</taxon>
    </lineage>
</organism>